<evidence type="ECO:0000313" key="2">
    <source>
        <dbReference type="EMBL" id="MEE8658611.1"/>
    </source>
</evidence>
<dbReference type="Pfam" id="PF04577">
    <property type="entry name" value="Glyco_transf_61"/>
    <property type="match status" value="1"/>
</dbReference>
<organism evidence="2 3">
    <name type="scientific">Sorlinia euscelidii</name>
    <dbReference type="NCBI Taxonomy" id="3081148"/>
    <lineage>
        <taxon>Bacteria</taxon>
        <taxon>Pseudomonadati</taxon>
        <taxon>Pseudomonadota</taxon>
        <taxon>Alphaproteobacteria</taxon>
        <taxon>Acetobacterales</taxon>
        <taxon>Acetobacteraceae</taxon>
        <taxon>Sorlinia</taxon>
    </lineage>
</organism>
<dbReference type="InterPro" id="IPR049625">
    <property type="entry name" value="Glyco_transf_61_cat"/>
</dbReference>
<evidence type="ECO:0000259" key="1">
    <source>
        <dbReference type="Pfam" id="PF04577"/>
    </source>
</evidence>
<name>A0ABU7U3U3_9PROT</name>
<feature type="domain" description="Glycosyltransferase 61 catalytic" evidence="1">
    <location>
        <begin position="96"/>
        <end position="277"/>
    </location>
</feature>
<dbReference type="Proteomes" id="UP001312908">
    <property type="component" value="Unassembled WGS sequence"/>
</dbReference>
<protein>
    <submittedName>
        <fullName evidence="2">Glycosyltransferase family 61 protein</fullName>
    </submittedName>
</protein>
<sequence>MTAIKKAKFPEHIGINFYSDPEVFTFADAIYVCGYNHFDNLMGVFTREGYLIPQAAFHHQSPSIPKGHPNWTDPAIAASYPAIDAAVFAGHVHDQYGHFITEFISRLWAIKEVRTNEKILVRCARGLDEVFTFKWAIELFDLLGLTKDDFICPDHPIRIRKLIVPAPAFTEQGYCYRRMAEYCHTIGDRAMERLDEQKLLKDKDIYVSRSQLICGTVKIDNEIELERHLRDLDFEIIYPEQLSINEQISLFRNNNIVVGPVGSALHTSIFTPAPCGIALNVKSAVDSNFLMMDGVNEAQIDYIQSDNIVEAEEKDVNYYETKTIRDVESFAQTISDSVREKRNNFYIPNMGRFPLSSHVDVKFYDLLTHEGAIVKLDPRTGYLSSLDDRFFKNLVLATFIDGDRERAFLVSGEEKMVNIVIHDTSLTGLAIPVDIIENEGGTYAFFMPENQRYLQAIPISQGGWVQNKALKILEWERFNLKEKTAFSPKPGSEIARLLSVMAGLMLPDKPFHLDFYLNQIPEVVSHIVNVKNKMEYLRGDDTLIVNHARTAREVETALP</sequence>
<evidence type="ECO:0000313" key="3">
    <source>
        <dbReference type="Proteomes" id="UP001312908"/>
    </source>
</evidence>
<dbReference type="RefSeq" id="WP_394819513.1">
    <property type="nucleotide sequence ID" value="NZ_JAWJZY010000002.1"/>
</dbReference>
<comment type="caution">
    <text evidence="2">The sequence shown here is derived from an EMBL/GenBank/DDBJ whole genome shotgun (WGS) entry which is preliminary data.</text>
</comment>
<proteinExistence type="predicted"/>
<gene>
    <name evidence="2" type="ORF">DOFOFD_06265</name>
</gene>
<dbReference type="EMBL" id="JAWJZY010000002">
    <property type="protein sequence ID" value="MEE8658611.1"/>
    <property type="molecule type" value="Genomic_DNA"/>
</dbReference>
<accession>A0ABU7U3U3</accession>
<keyword evidence="3" id="KW-1185">Reference proteome</keyword>
<reference evidence="2 3" key="1">
    <citation type="submission" date="2023-10" db="EMBL/GenBank/DDBJ databases">
        <title>Sorlinia euscelidii gen. nov., sp. nov., an acetic acid bacteria isolated from the gut of Euscelidius variegatus emitter.</title>
        <authorList>
            <person name="Michoud G."/>
            <person name="Marasco R."/>
            <person name="Seferji K."/>
            <person name="Gonella E."/>
            <person name="Garuglieri E."/>
            <person name="Alma A."/>
            <person name="Mapelli F."/>
            <person name="Borin S."/>
            <person name="Daffonchio D."/>
            <person name="Crotti E."/>
        </authorList>
    </citation>
    <scope>NUCLEOTIDE SEQUENCE [LARGE SCALE GENOMIC DNA]</scope>
    <source>
        <strain evidence="2 3">EV16P</strain>
    </source>
</reference>